<evidence type="ECO:0000313" key="1">
    <source>
        <dbReference type="EMBL" id="ARQ02211.1"/>
    </source>
</evidence>
<gene>
    <name evidence="1" type="ORF">CAK95_26270</name>
</gene>
<protein>
    <submittedName>
        <fullName evidence="1">Uncharacterized protein</fullName>
    </submittedName>
</protein>
<reference evidence="1 2" key="1">
    <citation type="submission" date="2017-05" db="EMBL/GenBank/DDBJ databases">
        <title>Full genome sequence of Pseudorhodoplanes sinuspersici.</title>
        <authorList>
            <person name="Dastgheib S.M.M."/>
            <person name="Shavandi M."/>
            <person name="Tirandaz H."/>
        </authorList>
    </citation>
    <scope>NUCLEOTIDE SEQUENCE [LARGE SCALE GENOMIC DNA]</scope>
    <source>
        <strain evidence="1 2">RIPI110</strain>
    </source>
</reference>
<dbReference type="AlphaFoldDB" id="A0A1W6ZYJ1"/>
<organism evidence="1 2">
    <name type="scientific">Pseudorhodoplanes sinuspersici</name>
    <dbReference type="NCBI Taxonomy" id="1235591"/>
    <lineage>
        <taxon>Bacteria</taxon>
        <taxon>Pseudomonadati</taxon>
        <taxon>Pseudomonadota</taxon>
        <taxon>Alphaproteobacteria</taxon>
        <taxon>Hyphomicrobiales</taxon>
        <taxon>Pseudorhodoplanes</taxon>
    </lineage>
</organism>
<name>A0A1W6ZYJ1_9HYPH</name>
<dbReference type="RefSeq" id="WP_086090642.1">
    <property type="nucleotide sequence ID" value="NZ_CP021112.1"/>
</dbReference>
<evidence type="ECO:0000313" key="2">
    <source>
        <dbReference type="Proteomes" id="UP000194137"/>
    </source>
</evidence>
<dbReference type="OrthoDB" id="7570420at2"/>
<sequence length="135" mass="14318">MTITIDKTDTHLFVRRALQADAVASTATGLLLATGAELLTEWLGLPAALMRYAGLSLLPFAAIVLIVGLRQAPPRAAVLAIIAYNAMWTIDSFVLLASGWVAPTLLGSAFVVMQAVTVGALAMLQWIGVKRADRE</sequence>
<accession>A0A1W6ZYJ1</accession>
<dbReference type="KEGG" id="psin:CAK95_26270"/>
<dbReference type="Proteomes" id="UP000194137">
    <property type="component" value="Chromosome"/>
</dbReference>
<keyword evidence="2" id="KW-1185">Reference proteome</keyword>
<proteinExistence type="predicted"/>
<dbReference type="EMBL" id="CP021112">
    <property type="protein sequence ID" value="ARQ02211.1"/>
    <property type="molecule type" value="Genomic_DNA"/>
</dbReference>